<dbReference type="EMBL" id="LQXD01000202">
    <property type="protein sequence ID" value="OIJ04235.1"/>
    <property type="molecule type" value="Genomic_DNA"/>
</dbReference>
<gene>
    <name evidence="2" type="ORF">AWH56_23590</name>
</gene>
<dbReference type="Pfam" id="PF02585">
    <property type="entry name" value="PIG-L"/>
    <property type="match status" value="1"/>
</dbReference>
<organism evidence="2">
    <name type="scientific">Anaerobacillus isosaccharinicus</name>
    <dbReference type="NCBI Taxonomy" id="1532552"/>
    <lineage>
        <taxon>Bacteria</taxon>
        <taxon>Bacillati</taxon>
        <taxon>Bacillota</taxon>
        <taxon>Bacilli</taxon>
        <taxon>Bacillales</taxon>
        <taxon>Bacillaceae</taxon>
        <taxon>Anaerobacillus</taxon>
    </lineage>
</organism>
<name>A0A1S2KY03_9BACI</name>
<dbReference type="GO" id="GO:0071793">
    <property type="term" value="P:bacillithiol biosynthetic process"/>
    <property type="evidence" value="ECO:0007669"/>
    <property type="project" value="InterPro"/>
</dbReference>
<dbReference type="InterPro" id="IPR023842">
    <property type="entry name" value="Bacillithiol_biosynth_BshB1"/>
</dbReference>
<comment type="caution">
    <text evidence="2">The sequence shown here is derived from an EMBL/GenBank/DDBJ whole genome shotgun (WGS) entry which is preliminary data.</text>
</comment>
<comment type="cofactor">
    <cofactor evidence="1">
        <name>Zn(2+)</name>
        <dbReference type="ChEBI" id="CHEBI:29105"/>
    </cofactor>
</comment>
<dbReference type="InterPro" id="IPR024078">
    <property type="entry name" value="LmbE-like_dom_sf"/>
</dbReference>
<evidence type="ECO:0000256" key="1">
    <source>
        <dbReference type="ARBA" id="ARBA00001947"/>
    </source>
</evidence>
<sequence length="245" mass="27461">MEKNRQPMSNEKKLALLAFGAHADDVEIGMGGTIAKYCGQGYSVGICDLTKADLSSNGNVDLRQEEAARAQQVLGVRTRIQLDIPDRGIFITDDHIKKIVTVIRQYKPQVIFAPFHEDRHPDHGNSAKLVKEAIFSAGIKKYEDELHLPPHKVDAFYLYMINGFHKPSFIIDISAEIDLKIEALKAYESQFMKQPGSVDTPLTNGYISSVLARESLFGKEVGVEYGEGFISEQPLFVQHLLREKK</sequence>
<dbReference type="Gene3D" id="3.40.50.10320">
    <property type="entry name" value="LmbE-like"/>
    <property type="match status" value="1"/>
</dbReference>
<dbReference type="GO" id="GO:0016811">
    <property type="term" value="F:hydrolase activity, acting on carbon-nitrogen (but not peptide) bonds, in linear amides"/>
    <property type="evidence" value="ECO:0007669"/>
    <property type="project" value="TreeGrafter"/>
</dbReference>
<dbReference type="PANTHER" id="PTHR12993:SF30">
    <property type="entry name" value="N-ACETYL-ALPHA-D-GLUCOSAMINYL L-MALATE DEACETYLASE 1"/>
    <property type="match status" value="1"/>
</dbReference>
<protein>
    <submittedName>
        <fullName evidence="2">Bacillithiol biosynthesis deacetylase BshB1</fullName>
    </submittedName>
</protein>
<dbReference type="SUPFAM" id="SSF102588">
    <property type="entry name" value="LmbE-like"/>
    <property type="match status" value="1"/>
</dbReference>
<dbReference type="AlphaFoldDB" id="A0A1S2KY03"/>
<reference evidence="2" key="1">
    <citation type="submission" date="2016-10" db="EMBL/GenBank/DDBJ databases">
        <title>Draft genome sequences of four alkaliphilic bacteria belonging to the Anaerobacillus genus.</title>
        <authorList>
            <person name="Bassil N.M."/>
            <person name="Lloyd J.R."/>
        </authorList>
    </citation>
    <scope>NUCLEOTIDE SEQUENCE [LARGE SCALE GENOMIC DNA]</scope>
    <source>
        <strain evidence="2">NB2006</strain>
    </source>
</reference>
<accession>A0A1S2KY03</accession>
<evidence type="ECO:0000313" key="2">
    <source>
        <dbReference type="EMBL" id="OIJ04235.1"/>
    </source>
</evidence>
<dbReference type="NCBIfam" id="TIGR04001">
    <property type="entry name" value="thiol_BshB1"/>
    <property type="match status" value="1"/>
</dbReference>
<proteinExistence type="predicted"/>
<dbReference type="InterPro" id="IPR003737">
    <property type="entry name" value="GlcNAc_PI_deacetylase-related"/>
</dbReference>
<dbReference type="PANTHER" id="PTHR12993">
    <property type="entry name" value="N-ACETYLGLUCOSAMINYL-PHOSPHATIDYLINOSITOL DE-N-ACETYLASE-RELATED"/>
    <property type="match status" value="1"/>
</dbReference>
<dbReference type="GO" id="GO:0019213">
    <property type="term" value="F:deacetylase activity"/>
    <property type="evidence" value="ECO:0007669"/>
    <property type="project" value="InterPro"/>
</dbReference>